<dbReference type="NCBIfam" id="NF005119">
    <property type="entry name" value="PRK06552.1"/>
    <property type="match status" value="1"/>
</dbReference>
<dbReference type="PANTHER" id="PTHR30246:SF1">
    <property type="entry name" value="2-DEHYDRO-3-DEOXY-6-PHOSPHOGALACTONATE ALDOLASE-RELATED"/>
    <property type="match status" value="1"/>
</dbReference>
<gene>
    <name evidence="6" type="ORF">NMU03_04385</name>
</gene>
<comment type="similarity">
    <text evidence="2">Belongs to the KHG/KDPG aldolase family.</text>
</comment>
<dbReference type="CDD" id="cd00452">
    <property type="entry name" value="KDPG_aldolase"/>
    <property type="match status" value="1"/>
</dbReference>
<dbReference type="Pfam" id="PF01081">
    <property type="entry name" value="Aldolase"/>
    <property type="match status" value="1"/>
</dbReference>
<evidence type="ECO:0000313" key="7">
    <source>
        <dbReference type="Proteomes" id="UP001060112"/>
    </source>
</evidence>
<dbReference type="Proteomes" id="UP001060112">
    <property type="component" value="Chromosome"/>
</dbReference>
<dbReference type="Gene3D" id="3.20.20.70">
    <property type="entry name" value="Aldolase class I"/>
    <property type="match status" value="1"/>
</dbReference>
<keyword evidence="7" id="KW-1185">Reference proteome</keyword>
<dbReference type="InterPro" id="IPR000887">
    <property type="entry name" value="Aldlse_KDPG_KHG"/>
</dbReference>
<dbReference type="RefSeq" id="WP_290141482.1">
    <property type="nucleotide sequence ID" value="NZ_CP101620.1"/>
</dbReference>
<comment type="subunit">
    <text evidence="3">Homotrimer.</text>
</comment>
<evidence type="ECO:0000256" key="3">
    <source>
        <dbReference type="ARBA" id="ARBA00011233"/>
    </source>
</evidence>
<protein>
    <submittedName>
        <fullName evidence="6">Bifunctional 4-hydroxy-2-oxoglutarate aldolase/2-dehydro-3-deoxy-phosphogluconate aldolase</fullName>
    </submittedName>
</protein>
<sequence>MRKSEVLTCLRQQGVVAVIRGESLEEGIAISKACIQGGLTAIEMAYTNANASQIIKELNAMYQDNPEVLIGAGTVLDAPTARNAILAGAKYIVSPSFDNDTAILCNRYGVPYVPGCMTIKEIVTAMEVGSELIKLFPGSAFGPSYVGAIQSPLPQASIMVTGGVKVDNVKQWFDAGVDAVGVGGELNKLGAKGQWDEITRVAAQYVQAVKEAR</sequence>
<keyword evidence="5" id="KW-0119">Carbohydrate metabolism</keyword>
<proteinExistence type="inferred from homology"/>
<dbReference type="InterPro" id="IPR013785">
    <property type="entry name" value="Aldolase_TIM"/>
</dbReference>
<name>A0ABY5I7P3_9FIRM</name>
<evidence type="ECO:0000256" key="4">
    <source>
        <dbReference type="ARBA" id="ARBA00023239"/>
    </source>
</evidence>
<evidence type="ECO:0000256" key="5">
    <source>
        <dbReference type="ARBA" id="ARBA00023277"/>
    </source>
</evidence>
<keyword evidence="4" id="KW-0456">Lyase</keyword>
<accession>A0ABY5I7P3</accession>
<organism evidence="6 7">
    <name type="scientific">Allocoprobacillus halotolerans</name>
    <dbReference type="NCBI Taxonomy" id="2944914"/>
    <lineage>
        <taxon>Bacteria</taxon>
        <taxon>Bacillati</taxon>
        <taxon>Bacillota</taxon>
        <taxon>Erysipelotrichia</taxon>
        <taxon>Erysipelotrichales</taxon>
        <taxon>Erysipelotrichaceae</taxon>
        <taxon>Allocoprobacillus</taxon>
    </lineage>
</organism>
<evidence type="ECO:0000256" key="1">
    <source>
        <dbReference type="ARBA" id="ARBA00004761"/>
    </source>
</evidence>
<dbReference type="SUPFAM" id="SSF51569">
    <property type="entry name" value="Aldolase"/>
    <property type="match status" value="1"/>
</dbReference>
<dbReference type="PANTHER" id="PTHR30246">
    <property type="entry name" value="2-KETO-3-DEOXY-6-PHOSPHOGLUCONATE ALDOLASE"/>
    <property type="match status" value="1"/>
</dbReference>
<dbReference type="NCBIfam" id="TIGR01182">
    <property type="entry name" value="eda"/>
    <property type="match status" value="1"/>
</dbReference>
<evidence type="ECO:0000256" key="2">
    <source>
        <dbReference type="ARBA" id="ARBA00006906"/>
    </source>
</evidence>
<evidence type="ECO:0000313" key="6">
    <source>
        <dbReference type="EMBL" id="UTY40048.1"/>
    </source>
</evidence>
<dbReference type="EMBL" id="CP101620">
    <property type="protein sequence ID" value="UTY40048.1"/>
    <property type="molecule type" value="Genomic_DNA"/>
</dbReference>
<comment type="pathway">
    <text evidence="1">Carbohydrate acid metabolism.</text>
</comment>
<reference evidence="6" key="1">
    <citation type="submission" date="2022-07" db="EMBL/GenBank/DDBJ databases">
        <title>Faecal culturing of patients with breast cancer.</title>
        <authorList>
            <person name="Teng N.M.Y."/>
            <person name="Kiu R."/>
            <person name="Evans R."/>
            <person name="Baker D.J."/>
            <person name="Zenner C."/>
            <person name="Robinson S.D."/>
            <person name="Hall L.J."/>
        </authorList>
    </citation>
    <scope>NUCLEOTIDE SEQUENCE</scope>
    <source>
        <strain evidence="6">LH1062</strain>
    </source>
</reference>